<reference evidence="8 9" key="1">
    <citation type="submission" date="2018-08" db="EMBL/GenBank/DDBJ databases">
        <title>Complete genome sequence of JP2-74.</title>
        <authorList>
            <person name="Wu L."/>
        </authorList>
    </citation>
    <scope>NUCLEOTIDE SEQUENCE [LARGE SCALE GENOMIC DNA]</scope>
    <source>
        <strain evidence="8 9">JP2-74</strain>
    </source>
</reference>
<feature type="transmembrane region" description="Helical" evidence="6">
    <location>
        <begin position="81"/>
        <end position="99"/>
    </location>
</feature>
<evidence type="ECO:0000259" key="7">
    <source>
        <dbReference type="Pfam" id="PF03600"/>
    </source>
</evidence>
<evidence type="ECO:0000256" key="6">
    <source>
        <dbReference type="SAM" id="Phobius"/>
    </source>
</evidence>
<evidence type="ECO:0000256" key="1">
    <source>
        <dbReference type="ARBA" id="ARBA00004141"/>
    </source>
</evidence>
<accession>A0AAD0WAN2</accession>
<evidence type="ECO:0000313" key="8">
    <source>
        <dbReference type="EMBL" id="AXT48791.1"/>
    </source>
</evidence>
<dbReference type="EMBL" id="CP031968">
    <property type="protein sequence ID" value="AXT48791.1"/>
    <property type="molecule type" value="Genomic_DNA"/>
</dbReference>
<dbReference type="PANTHER" id="PTHR30354">
    <property type="entry name" value="GNT FAMILY GLUCONATE TRANSPORTER"/>
    <property type="match status" value="1"/>
</dbReference>
<keyword evidence="9" id="KW-1185">Reference proteome</keyword>
<evidence type="ECO:0000256" key="2">
    <source>
        <dbReference type="ARBA" id="ARBA00022448"/>
    </source>
</evidence>
<feature type="transmembrane region" description="Helical" evidence="6">
    <location>
        <begin position="435"/>
        <end position="455"/>
    </location>
</feature>
<organism evidence="8 9">
    <name type="scientific">Chromobacterium rhizoryzae</name>
    <dbReference type="NCBI Taxonomy" id="1778675"/>
    <lineage>
        <taxon>Bacteria</taxon>
        <taxon>Pseudomonadati</taxon>
        <taxon>Pseudomonadota</taxon>
        <taxon>Betaproteobacteria</taxon>
        <taxon>Neisseriales</taxon>
        <taxon>Chromobacteriaceae</taxon>
        <taxon>Chromobacterium</taxon>
    </lineage>
</organism>
<feature type="transmembrane region" description="Helical" evidence="6">
    <location>
        <begin position="26"/>
        <end position="44"/>
    </location>
</feature>
<feature type="transmembrane region" description="Helical" evidence="6">
    <location>
        <begin position="373"/>
        <end position="390"/>
    </location>
</feature>
<feature type="transmembrane region" description="Helical" evidence="6">
    <location>
        <begin position="256"/>
        <end position="274"/>
    </location>
</feature>
<feature type="transmembrane region" description="Helical" evidence="6">
    <location>
        <begin position="349"/>
        <end position="368"/>
    </location>
</feature>
<gene>
    <name evidence="8" type="ORF">D1345_22645</name>
</gene>
<dbReference type="KEGG" id="crz:D1345_22645"/>
<keyword evidence="3 6" id="KW-0812">Transmembrane</keyword>
<feature type="transmembrane region" description="Helical" evidence="6">
    <location>
        <begin position="51"/>
        <end position="69"/>
    </location>
</feature>
<evidence type="ECO:0000256" key="3">
    <source>
        <dbReference type="ARBA" id="ARBA00022692"/>
    </source>
</evidence>
<dbReference type="PANTHER" id="PTHR30354:SF26">
    <property type="entry name" value="TRANSPORTER, PUTATIVE-RELATED"/>
    <property type="match status" value="1"/>
</dbReference>
<feature type="transmembrane region" description="Helical" evidence="6">
    <location>
        <begin position="163"/>
        <end position="183"/>
    </location>
</feature>
<dbReference type="InterPro" id="IPR014738">
    <property type="entry name" value="Citrate_transporter"/>
</dbReference>
<dbReference type="GO" id="GO:0015137">
    <property type="term" value="F:citrate transmembrane transporter activity"/>
    <property type="evidence" value="ECO:0007669"/>
    <property type="project" value="InterPro"/>
</dbReference>
<proteinExistence type="predicted"/>
<dbReference type="NCBIfam" id="TIGR00784">
    <property type="entry name" value="citMHS"/>
    <property type="match status" value="1"/>
</dbReference>
<evidence type="ECO:0000256" key="5">
    <source>
        <dbReference type="ARBA" id="ARBA00023136"/>
    </source>
</evidence>
<keyword evidence="2" id="KW-0813">Transport</keyword>
<comment type="subcellular location">
    <subcellularLocation>
        <location evidence="1">Membrane</location>
        <topology evidence="1">Multi-pass membrane protein</topology>
    </subcellularLocation>
</comment>
<feature type="transmembrane region" description="Helical" evidence="6">
    <location>
        <begin position="396"/>
        <end position="423"/>
    </location>
</feature>
<feature type="transmembrane region" description="Helical" evidence="6">
    <location>
        <begin position="203"/>
        <end position="224"/>
    </location>
</feature>
<dbReference type="GO" id="GO:0005886">
    <property type="term" value="C:plasma membrane"/>
    <property type="evidence" value="ECO:0007669"/>
    <property type="project" value="TreeGrafter"/>
</dbReference>
<evidence type="ECO:0000256" key="4">
    <source>
        <dbReference type="ARBA" id="ARBA00022989"/>
    </source>
</evidence>
<dbReference type="GO" id="GO:0015128">
    <property type="term" value="F:gluconate transmembrane transporter activity"/>
    <property type="evidence" value="ECO:0007669"/>
    <property type="project" value="InterPro"/>
</dbReference>
<feature type="transmembrane region" description="Helical" evidence="6">
    <location>
        <begin position="111"/>
        <end position="133"/>
    </location>
</feature>
<protein>
    <submittedName>
        <fullName evidence="8">Citrate transporter</fullName>
    </submittedName>
</protein>
<dbReference type="InterPro" id="IPR003474">
    <property type="entry name" value="Glcn_transporter"/>
</dbReference>
<keyword evidence="5 6" id="KW-0472">Membrane</keyword>
<dbReference type="AlphaFoldDB" id="A0AAD0WAN2"/>
<feature type="transmembrane region" description="Helical" evidence="6">
    <location>
        <begin position="139"/>
        <end position="156"/>
    </location>
</feature>
<name>A0AAD0WAN2_9NEIS</name>
<feature type="transmembrane region" description="Helical" evidence="6">
    <location>
        <begin position="309"/>
        <end position="329"/>
    </location>
</feature>
<evidence type="ECO:0000313" key="9">
    <source>
        <dbReference type="Proteomes" id="UP000259465"/>
    </source>
</evidence>
<dbReference type="Pfam" id="PF03600">
    <property type="entry name" value="CitMHS"/>
    <property type="match status" value="1"/>
</dbReference>
<sequence length="458" mass="48612">MEYGDSQSSWRLNSGIIRFSLPEKHMLTFAGLAIIVMVVSLLILRKLAPVVCLTLIPFIGALLAGFGFADIGKFYSAGLNSVIQVATMFIFAITFFGVMQDTGVFRPIVNGMVGISRGNVVTVAVCTAVVGMLAHLDGVGATTFLLTVPTLLPLYRRLGMNPYLMMLLLALGAGILNMMPWAGPLGRAAAVTDLDPAALWQPLIPLQLIGAGLLVVLAAVLGVFEARRLRKQGPLQAADDAEPLEDLNDMQPLPKLFFVNMALFLGVIGTLISGILPSGYIFMIGLGIALVINYPDVDEQLERIRAHAPNALLMGAIILAAGSFLGVLNGSGMLKAIAADLVRVLPSEATPYLHLILGVFGLPLDLVLSTDAYYFALLPVILEIVSAYGVETTSAIYALQIGNVIGTFVSPFSPALWLGLGLAGLDMGRHIRYSLLPMWAFSLVLLGVAVGLGLIKIG</sequence>
<keyword evidence="4 6" id="KW-1133">Transmembrane helix</keyword>
<dbReference type="InterPro" id="IPR004680">
    <property type="entry name" value="Cit_transptr-like_dom"/>
</dbReference>
<dbReference type="Proteomes" id="UP000259465">
    <property type="component" value="Chromosome"/>
</dbReference>
<feature type="domain" description="Citrate transporter-like" evidence="7">
    <location>
        <begin position="53"/>
        <end position="401"/>
    </location>
</feature>
<dbReference type="RefSeq" id="WP_118268503.1">
    <property type="nucleotide sequence ID" value="NZ_CP031968.1"/>
</dbReference>